<dbReference type="EMBL" id="JAPUBN010000006">
    <property type="protein sequence ID" value="MCZ2720341.1"/>
    <property type="molecule type" value="Genomic_DNA"/>
</dbReference>
<keyword evidence="1" id="KW-0812">Transmembrane</keyword>
<feature type="transmembrane region" description="Helical" evidence="1">
    <location>
        <begin position="93"/>
        <end position="116"/>
    </location>
</feature>
<sequence length="119" mass="13394">MGIVTDIVMILTLLLSVKNRAPIKLSTYSKIETLLLYLVLAIAFWNITWYASQNLHHFWGKMSLASGLSTIIVALSLTQYYQQKISNNKHVKALTLIALATLIACILQYSITLIQLNLE</sequence>
<evidence type="ECO:0000256" key="1">
    <source>
        <dbReference type="SAM" id="Phobius"/>
    </source>
</evidence>
<feature type="transmembrane region" description="Helical" evidence="1">
    <location>
        <begin position="34"/>
        <end position="52"/>
    </location>
</feature>
<accession>A0ABT4JQA9</accession>
<keyword evidence="3" id="KW-1185">Reference proteome</keyword>
<keyword evidence="1" id="KW-1133">Transmembrane helix</keyword>
<evidence type="ECO:0000313" key="3">
    <source>
        <dbReference type="Proteomes" id="UP001149719"/>
    </source>
</evidence>
<evidence type="ECO:0000313" key="2">
    <source>
        <dbReference type="EMBL" id="MCZ2720341.1"/>
    </source>
</evidence>
<dbReference type="Proteomes" id="UP001149719">
    <property type="component" value="Unassembled WGS sequence"/>
</dbReference>
<dbReference type="RefSeq" id="WP_269122155.1">
    <property type="nucleotide sequence ID" value="NZ_JAPUBN010000006.1"/>
</dbReference>
<feature type="transmembrane region" description="Helical" evidence="1">
    <location>
        <begin position="58"/>
        <end position="81"/>
    </location>
</feature>
<comment type="caution">
    <text evidence="2">The sequence shown here is derived from an EMBL/GenBank/DDBJ whole genome shotgun (WGS) entry which is preliminary data.</text>
</comment>
<protein>
    <submittedName>
        <fullName evidence="2">Uncharacterized protein</fullName>
    </submittedName>
</protein>
<gene>
    <name evidence="2" type="ORF">O1D97_01455</name>
</gene>
<reference evidence="2" key="1">
    <citation type="submission" date="2022-12" db="EMBL/GenBank/DDBJ databases">
        <title>Marinomonas 15G1-11 sp. nov, isolated from marine algae.</title>
        <authorList>
            <person name="Butt M."/>
            <person name="Choi D.G."/>
            <person name="Kim J.M."/>
            <person name="Lee J.K."/>
            <person name="Baek J.H."/>
            <person name="Jeon C.O."/>
        </authorList>
    </citation>
    <scope>NUCLEOTIDE SEQUENCE</scope>
    <source>
        <strain evidence="2">15G1-11</strain>
    </source>
</reference>
<name>A0ABT4JQA9_9GAMM</name>
<keyword evidence="1" id="KW-0472">Membrane</keyword>
<proteinExistence type="predicted"/>
<organism evidence="2 3">
    <name type="scientific">Marinomonas phaeophyticola</name>
    <dbReference type="NCBI Taxonomy" id="3004091"/>
    <lineage>
        <taxon>Bacteria</taxon>
        <taxon>Pseudomonadati</taxon>
        <taxon>Pseudomonadota</taxon>
        <taxon>Gammaproteobacteria</taxon>
        <taxon>Oceanospirillales</taxon>
        <taxon>Oceanospirillaceae</taxon>
        <taxon>Marinomonas</taxon>
    </lineage>
</organism>